<dbReference type="Proteomes" id="UP000232722">
    <property type="component" value="Unassembled WGS sequence"/>
</dbReference>
<protein>
    <submittedName>
        <fullName evidence="1">Uncharacterized protein</fullName>
    </submittedName>
</protein>
<dbReference type="OrthoDB" id="2377482at2759"/>
<dbReference type="VEuPathDB" id="FungiDB:RhiirFUN_021985"/>
<reference evidence="1 2" key="2">
    <citation type="submission" date="2017-09" db="EMBL/GenBank/DDBJ databases">
        <title>Extensive intraspecific genome diversity in a model arbuscular mycorrhizal fungus.</title>
        <authorList>
            <person name="Chen E.C."/>
            <person name="Morin E."/>
            <person name="Beaudet D."/>
            <person name="Noel J."/>
            <person name="Ndikumana S."/>
            <person name="Charron P."/>
            <person name="St-Onge C."/>
            <person name="Giorgi J."/>
            <person name="Grigoriev I.V."/>
            <person name="Roux C."/>
            <person name="Martin F.M."/>
            <person name="Corradi N."/>
        </authorList>
    </citation>
    <scope>NUCLEOTIDE SEQUENCE [LARGE SCALE GENOMIC DNA]</scope>
    <source>
        <strain evidence="1 2">A5</strain>
    </source>
</reference>
<dbReference type="AlphaFoldDB" id="A0A2I1EPY7"/>
<name>A0A2I1EPY7_9GLOM</name>
<evidence type="ECO:0000313" key="2">
    <source>
        <dbReference type="Proteomes" id="UP000232722"/>
    </source>
</evidence>
<evidence type="ECO:0000313" key="1">
    <source>
        <dbReference type="EMBL" id="PKB99263.1"/>
    </source>
</evidence>
<accession>A0A2I1EPY7</accession>
<dbReference type="VEuPathDB" id="FungiDB:RhiirA1_536587"/>
<comment type="caution">
    <text evidence="1">The sequence shown here is derived from an EMBL/GenBank/DDBJ whole genome shotgun (WGS) entry which is preliminary data.</text>
</comment>
<reference evidence="1 2" key="1">
    <citation type="submission" date="2016-04" db="EMBL/GenBank/DDBJ databases">
        <title>Genome analyses suggest a sexual origin of heterokaryosis in a supposedly ancient asexual fungus.</title>
        <authorList>
            <person name="Ropars J."/>
            <person name="Sedzielewska K."/>
            <person name="Noel J."/>
            <person name="Charron P."/>
            <person name="Farinelli L."/>
            <person name="Marton T."/>
            <person name="Kruger M."/>
            <person name="Pelin A."/>
            <person name="Brachmann A."/>
            <person name="Corradi N."/>
        </authorList>
    </citation>
    <scope>NUCLEOTIDE SEQUENCE [LARGE SCALE GENOMIC DNA]</scope>
    <source>
        <strain evidence="1 2">A5</strain>
    </source>
</reference>
<organism evidence="1 2">
    <name type="scientific">Rhizophagus irregularis</name>
    <dbReference type="NCBI Taxonomy" id="588596"/>
    <lineage>
        <taxon>Eukaryota</taxon>
        <taxon>Fungi</taxon>
        <taxon>Fungi incertae sedis</taxon>
        <taxon>Mucoromycota</taxon>
        <taxon>Glomeromycotina</taxon>
        <taxon>Glomeromycetes</taxon>
        <taxon>Glomerales</taxon>
        <taxon>Glomeraceae</taxon>
        <taxon>Rhizophagus</taxon>
    </lineage>
</organism>
<sequence>MNPVFKKKFEYFFLKLSIKYLATNCGNCICDFERNEVVTREAMRSSDLLNQRGKLMDFRAVTFVWKHKAVFDVARLDGEVHVPVYKRVHNPPPEANIYLC</sequence>
<dbReference type="EMBL" id="LLXJ01002265">
    <property type="protein sequence ID" value="PKB99263.1"/>
    <property type="molecule type" value="Genomic_DNA"/>
</dbReference>
<proteinExistence type="predicted"/>
<gene>
    <name evidence="1" type="ORF">RhiirA5_403678</name>
</gene>
<dbReference type="VEuPathDB" id="FungiDB:FUN_010126"/>